<dbReference type="EMBL" id="JH600068">
    <property type="protein sequence ID" value="EIG53581.1"/>
    <property type="molecule type" value="Genomic_DNA"/>
</dbReference>
<proteinExistence type="predicted"/>
<evidence type="ECO:0000313" key="1">
    <source>
        <dbReference type="EMBL" id="EIG53581.1"/>
    </source>
</evidence>
<evidence type="ECO:0008006" key="2">
    <source>
        <dbReference type="Google" id="ProtNLM"/>
    </source>
</evidence>
<accession>I2Q1C5</accession>
<dbReference type="GO" id="GO:0003676">
    <property type="term" value="F:nucleic acid binding"/>
    <property type="evidence" value="ECO:0007669"/>
    <property type="project" value="InterPro"/>
</dbReference>
<dbReference type="OrthoDB" id="506280at2"/>
<protein>
    <recommendedName>
        <fullName evidence="2">DUF91 domain-containing protein</fullName>
    </recommendedName>
</protein>
<gene>
    <name evidence="1" type="ORF">DesU5LDRAFT_1907</name>
</gene>
<reference evidence="1" key="1">
    <citation type="submission" date="2011-11" db="EMBL/GenBank/DDBJ databases">
        <title>Improved High-Quality Draft sequence of Desulfovibrio sp. U5L.</title>
        <authorList>
            <consortium name="US DOE Joint Genome Institute"/>
            <person name="Lucas S."/>
            <person name="Han J."/>
            <person name="Lapidus A."/>
            <person name="Cheng J.-F."/>
            <person name="Goodwin L."/>
            <person name="Pitluck S."/>
            <person name="Peters L."/>
            <person name="Ovchinnikova G."/>
            <person name="Held B."/>
            <person name="Detter J.C."/>
            <person name="Han C."/>
            <person name="Tapia R."/>
            <person name="Land M."/>
            <person name="Hauser L."/>
            <person name="Kyrpides N."/>
            <person name="Ivanova N."/>
            <person name="Pagani I."/>
            <person name="Gabster J."/>
            <person name="Walker C."/>
            <person name="Stolyar S."/>
            <person name="Stahl D."/>
            <person name="Arkin A."/>
            <person name="Dehal P."/>
            <person name="Hazen T."/>
            <person name="Woyke T."/>
        </authorList>
    </citation>
    <scope>NUCLEOTIDE SEQUENCE [LARGE SCALE GENOMIC DNA]</scope>
    <source>
        <strain evidence="1">U5L</strain>
    </source>
</reference>
<organism evidence="1">
    <name type="scientific">Desulfovibrio sp. U5L</name>
    <dbReference type="NCBI Taxonomy" id="596152"/>
    <lineage>
        <taxon>Bacteria</taxon>
        <taxon>Pseudomonadati</taxon>
        <taxon>Thermodesulfobacteriota</taxon>
        <taxon>Desulfovibrionia</taxon>
        <taxon>Desulfovibrionales</taxon>
        <taxon>Desulfovibrionaceae</taxon>
        <taxon>Desulfovibrio</taxon>
    </lineage>
</organism>
<dbReference type="InterPro" id="IPR011856">
    <property type="entry name" value="tRNA_endonuc-like_dom_sf"/>
</dbReference>
<dbReference type="AlphaFoldDB" id="I2Q1C5"/>
<sequence length="377" mass="42817">MIKSQELMYYILSKDCTHCVNPERYEFTRESEVQSLLEKNPQIILDLLDIQTGDLNDILICREFPCESGNIDLLLVTSNCEIVIIETKLFKNPESKRVVVAQVIDYLKDISRMSTGKFVTTLKQRSKSNFKLLEGSEDFLFNLTNTLSGGVFKVLILGDKINQNLLRMTAAIQSAPHLGFSITLATLDQAIHDGRIILCPTIVAQTSEIERAIITLDINIAEGLKDKIITTTYSKMSSPEDETKNNKSKLTWEQYLNSVNPASFAEIINDFKDHWISDLSGKYTMGVVGFSLTSDNFTSQFIYNNYLHLVSKRMIEKAGIPSAYFQEYKQSLREIPQIYDTHVIGEKVKVAFSELSEKDFQKILNAGLELARKIHEQ</sequence>
<dbReference type="eggNOG" id="ENOG5030INI">
    <property type="taxonomic scope" value="Bacteria"/>
</dbReference>
<dbReference type="Gene3D" id="3.40.1350.10">
    <property type="match status" value="1"/>
</dbReference>
<name>I2Q1C5_9BACT</name>
<dbReference type="STRING" id="596152.DesU5LDRAFT_1907"/>
<dbReference type="HOGENOM" id="CLU_733057_0_0_7"/>